<dbReference type="AlphaFoldDB" id="A0A914WKA2"/>
<keyword evidence="2" id="KW-1185">Reference proteome</keyword>
<reference evidence="3" key="1">
    <citation type="submission" date="2022-11" db="UniProtKB">
        <authorList>
            <consortium name="WormBaseParasite"/>
        </authorList>
    </citation>
    <scope>IDENTIFICATION</scope>
</reference>
<name>A0A914WKA2_9BILA</name>
<dbReference type="Proteomes" id="UP000887566">
    <property type="component" value="Unplaced"/>
</dbReference>
<evidence type="ECO:0000256" key="1">
    <source>
        <dbReference type="SAM" id="MobiDB-lite"/>
    </source>
</evidence>
<proteinExistence type="predicted"/>
<feature type="compositionally biased region" description="Basic and acidic residues" evidence="1">
    <location>
        <begin position="72"/>
        <end position="81"/>
    </location>
</feature>
<accession>A0A914WKA2</accession>
<sequence length="110" mass="11955">MMAKNRQEAKAVALATQYITEQQRERLEETAHAMMEATERAAGELPSMAANPYMYSWLKATTRTASGRRAKPFHDDSDASHTYRSTAAGQKPYMALSSGNVAGAPPSSST</sequence>
<organism evidence="2 3">
    <name type="scientific">Plectus sambesii</name>
    <dbReference type="NCBI Taxonomy" id="2011161"/>
    <lineage>
        <taxon>Eukaryota</taxon>
        <taxon>Metazoa</taxon>
        <taxon>Ecdysozoa</taxon>
        <taxon>Nematoda</taxon>
        <taxon>Chromadorea</taxon>
        <taxon>Plectida</taxon>
        <taxon>Plectina</taxon>
        <taxon>Plectoidea</taxon>
        <taxon>Plectidae</taxon>
        <taxon>Plectus</taxon>
    </lineage>
</organism>
<evidence type="ECO:0000313" key="2">
    <source>
        <dbReference type="Proteomes" id="UP000887566"/>
    </source>
</evidence>
<evidence type="ECO:0000313" key="3">
    <source>
        <dbReference type="WBParaSite" id="PSAMB.scaffold4514size14365.g24538.t1"/>
    </source>
</evidence>
<dbReference type="WBParaSite" id="PSAMB.scaffold4514size14365.g24538.t1">
    <property type="protein sequence ID" value="PSAMB.scaffold4514size14365.g24538.t1"/>
    <property type="gene ID" value="PSAMB.scaffold4514size14365.g24538"/>
</dbReference>
<protein>
    <submittedName>
        <fullName evidence="3">Uncharacterized protein</fullName>
    </submittedName>
</protein>
<feature type="region of interest" description="Disordered" evidence="1">
    <location>
        <begin position="65"/>
        <end position="110"/>
    </location>
</feature>